<feature type="chain" id="PRO_5007596788" description="Peptidase C39-like domain-containing protein" evidence="1">
    <location>
        <begin position="20"/>
        <end position="198"/>
    </location>
</feature>
<evidence type="ECO:0008006" key="4">
    <source>
        <dbReference type="Google" id="ProtNLM"/>
    </source>
</evidence>
<gene>
    <name evidence="2" type="ORF">AUP42_04040</name>
</gene>
<dbReference type="RefSeq" id="WP_062952714.1">
    <property type="nucleotide sequence ID" value="NZ_LPVY01000021.1"/>
</dbReference>
<name>A0A154L233_9PROT</name>
<evidence type="ECO:0000256" key="1">
    <source>
        <dbReference type="SAM" id="SignalP"/>
    </source>
</evidence>
<dbReference type="AlphaFoldDB" id="A0A154L233"/>
<dbReference type="InterPro" id="IPR022118">
    <property type="entry name" value="Peptidase_C70_AvrRpt2"/>
</dbReference>
<feature type="signal peptide" evidence="1">
    <location>
        <begin position="1"/>
        <end position="19"/>
    </location>
</feature>
<evidence type="ECO:0000313" key="3">
    <source>
        <dbReference type="Proteomes" id="UP000076335"/>
    </source>
</evidence>
<reference evidence="2 3" key="1">
    <citation type="submission" date="2015-12" db="EMBL/GenBank/DDBJ databases">
        <title>Genome sequence of Thalassospira lucentensis MCCC 1A02072.</title>
        <authorList>
            <person name="Lu L."/>
            <person name="Lai Q."/>
            <person name="Shao Z."/>
            <person name="Qian P."/>
        </authorList>
    </citation>
    <scope>NUCLEOTIDE SEQUENCE [LARGE SCALE GENOMIC DNA]</scope>
    <source>
        <strain evidence="2 3">MCCC 1A02072</strain>
    </source>
</reference>
<dbReference type="Pfam" id="PF12385">
    <property type="entry name" value="Peptidase_C70"/>
    <property type="match status" value="1"/>
</dbReference>
<dbReference type="EMBL" id="LPVY01000021">
    <property type="protein sequence ID" value="KZB62135.1"/>
    <property type="molecule type" value="Genomic_DNA"/>
</dbReference>
<sequence length="198" mass="21795">MKRFLAAMLLFLGINQANAQQLPPPIDLGIVNIPQETPVWCWVAVVEQIAHWKNQTHPNTSPYQCELVSVANGMSQPTCCNSALVMSNPMLAQQCIRTGHDPEIMQLLSMVSNNVAGYGMPAHPMVLYNTLASGRPIILKLQNTPFSGHVVVLRGMAWVQTPMGPTAVLYINDPLSYFTQPVPFQNIAHMWSGAFIAN</sequence>
<dbReference type="Proteomes" id="UP000076335">
    <property type="component" value="Unassembled WGS sequence"/>
</dbReference>
<comment type="caution">
    <text evidence="2">The sequence shown here is derived from an EMBL/GenBank/DDBJ whole genome shotgun (WGS) entry which is preliminary data.</text>
</comment>
<evidence type="ECO:0000313" key="2">
    <source>
        <dbReference type="EMBL" id="KZB62135.1"/>
    </source>
</evidence>
<keyword evidence="1" id="KW-0732">Signal</keyword>
<organism evidence="2 3">
    <name type="scientific">Thalassospira lucentensis</name>
    <dbReference type="NCBI Taxonomy" id="168935"/>
    <lineage>
        <taxon>Bacteria</taxon>
        <taxon>Pseudomonadati</taxon>
        <taxon>Pseudomonadota</taxon>
        <taxon>Alphaproteobacteria</taxon>
        <taxon>Rhodospirillales</taxon>
        <taxon>Thalassospiraceae</taxon>
        <taxon>Thalassospira</taxon>
    </lineage>
</organism>
<protein>
    <recommendedName>
        <fullName evidence="4">Peptidase C39-like domain-containing protein</fullName>
    </recommendedName>
</protein>
<proteinExistence type="predicted"/>
<accession>A0A154L233</accession>